<evidence type="ECO:0000313" key="7">
    <source>
        <dbReference type="Proteomes" id="UP000593566"/>
    </source>
</evidence>
<keyword evidence="5" id="KW-1133">Transmembrane helix</keyword>
<gene>
    <name evidence="6" type="ORF">HO133_004764</name>
</gene>
<dbReference type="RefSeq" id="XP_037157679.1">
    <property type="nucleotide sequence ID" value="XM_037295678.1"/>
</dbReference>
<dbReference type="Gene3D" id="3.40.50.720">
    <property type="entry name" value="NAD(P)-binding Rossmann-like Domain"/>
    <property type="match status" value="1"/>
</dbReference>
<dbReference type="Pfam" id="PF00106">
    <property type="entry name" value="adh_short"/>
    <property type="match status" value="1"/>
</dbReference>
<proteinExistence type="inferred from homology"/>
<keyword evidence="5" id="KW-0472">Membrane</keyword>
<sequence length="354" mass="37866">MGHRKRTWPLQPSTHTAAPLQVPGTPQQSSPQHLGTSPVKMANMSNLYRDPRSIIATHHDTYPYISPSKFTGSLNGKVILLTGAGRGIGRASALAFAAAGANVACVSRTHSDTLSLVHEISQKGHPRAIAIAADVADADAPGRVVGEVQGELGPVDVLVNNAGISRISDVEHEHGMGAAMEVVEVNVRGALNFIHAVVPSMIQRKRGVIINVVSVLATISLPYFSAYSAAKAALVRSTHIMDLEFRPHGIYSYAVHPCMSRDTSLGEGALNSEAHEKVEGVKRFMEDFVPSMTDTVQLPANTFVALAADPDAKYMSGKYIDSTQDLGMVLEEARKGSGSRIEREGLYILKVDTL</sequence>
<evidence type="ECO:0000313" key="6">
    <source>
        <dbReference type="EMBL" id="KAF6230422.1"/>
    </source>
</evidence>
<dbReference type="PANTHER" id="PTHR44196">
    <property type="entry name" value="DEHYDROGENASE/REDUCTASE SDR FAMILY MEMBER 7B"/>
    <property type="match status" value="1"/>
</dbReference>
<dbReference type="GO" id="GO:0016020">
    <property type="term" value="C:membrane"/>
    <property type="evidence" value="ECO:0007669"/>
    <property type="project" value="TreeGrafter"/>
</dbReference>
<dbReference type="PRINTS" id="PR00080">
    <property type="entry name" value="SDRFAMILY"/>
</dbReference>
<evidence type="ECO:0000256" key="3">
    <source>
        <dbReference type="RuleBase" id="RU000363"/>
    </source>
</evidence>
<evidence type="ECO:0000256" key="1">
    <source>
        <dbReference type="ARBA" id="ARBA00006484"/>
    </source>
</evidence>
<keyword evidence="5" id="KW-0812">Transmembrane</keyword>
<evidence type="ECO:0008006" key="8">
    <source>
        <dbReference type="Google" id="ProtNLM"/>
    </source>
</evidence>
<feature type="region of interest" description="Disordered" evidence="4">
    <location>
        <begin position="1"/>
        <end position="38"/>
    </location>
</feature>
<dbReference type="PANTHER" id="PTHR44196:SF1">
    <property type="entry name" value="DEHYDROGENASE_REDUCTASE SDR FAMILY MEMBER 7B"/>
    <property type="match status" value="1"/>
</dbReference>
<evidence type="ECO:0000256" key="5">
    <source>
        <dbReference type="SAM" id="Phobius"/>
    </source>
</evidence>
<evidence type="ECO:0000256" key="2">
    <source>
        <dbReference type="ARBA" id="ARBA00023002"/>
    </source>
</evidence>
<dbReference type="SUPFAM" id="SSF51735">
    <property type="entry name" value="NAD(P)-binding Rossmann-fold domains"/>
    <property type="match status" value="1"/>
</dbReference>
<name>A0A8H6FKX6_9LECA</name>
<reference evidence="6 7" key="1">
    <citation type="journal article" date="2020" name="Genomics">
        <title>Complete, high-quality genomes from long-read metagenomic sequencing of two wolf lichen thalli reveals enigmatic genome architecture.</title>
        <authorList>
            <person name="McKenzie S.K."/>
            <person name="Walston R.F."/>
            <person name="Allen J.L."/>
        </authorList>
    </citation>
    <scope>NUCLEOTIDE SEQUENCE [LARGE SCALE GENOMIC DNA]</scope>
    <source>
        <strain evidence="6">WasteWater1</strain>
    </source>
</reference>
<protein>
    <recommendedName>
        <fullName evidence="8">NAD(P)-binding protein</fullName>
    </recommendedName>
</protein>
<dbReference type="GO" id="GO:0016491">
    <property type="term" value="F:oxidoreductase activity"/>
    <property type="evidence" value="ECO:0007669"/>
    <property type="project" value="UniProtKB-KW"/>
</dbReference>
<evidence type="ECO:0000256" key="4">
    <source>
        <dbReference type="SAM" id="MobiDB-lite"/>
    </source>
</evidence>
<dbReference type="Proteomes" id="UP000593566">
    <property type="component" value="Unassembled WGS sequence"/>
</dbReference>
<comment type="similarity">
    <text evidence="1 3">Belongs to the short-chain dehydrogenases/reductases (SDR) family.</text>
</comment>
<dbReference type="CDD" id="cd05233">
    <property type="entry name" value="SDR_c"/>
    <property type="match status" value="1"/>
</dbReference>
<dbReference type="EMBL" id="JACCJB010000002">
    <property type="protein sequence ID" value="KAF6230422.1"/>
    <property type="molecule type" value="Genomic_DNA"/>
</dbReference>
<comment type="caution">
    <text evidence="6">The sequence shown here is derived from an EMBL/GenBank/DDBJ whole genome shotgun (WGS) entry which is preliminary data.</text>
</comment>
<keyword evidence="7" id="KW-1185">Reference proteome</keyword>
<dbReference type="AlphaFoldDB" id="A0A8H6FKX6"/>
<dbReference type="GeneID" id="59333170"/>
<feature type="compositionally biased region" description="Polar residues" evidence="4">
    <location>
        <begin position="24"/>
        <end position="35"/>
    </location>
</feature>
<organism evidence="6 7">
    <name type="scientific">Letharia lupina</name>
    <dbReference type="NCBI Taxonomy" id="560253"/>
    <lineage>
        <taxon>Eukaryota</taxon>
        <taxon>Fungi</taxon>
        <taxon>Dikarya</taxon>
        <taxon>Ascomycota</taxon>
        <taxon>Pezizomycotina</taxon>
        <taxon>Lecanoromycetes</taxon>
        <taxon>OSLEUM clade</taxon>
        <taxon>Lecanoromycetidae</taxon>
        <taxon>Lecanorales</taxon>
        <taxon>Lecanorineae</taxon>
        <taxon>Parmeliaceae</taxon>
        <taxon>Letharia</taxon>
    </lineage>
</organism>
<accession>A0A8H6FKX6</accession>
<dbReference type="InterPro" id="IPR036291">
    <property type="entry name" value="NAD(P)-bd_dom_sf"/>
</dbReference>
<keyword evidence="2" id="KW-0560">Oxidoreductase</keyword>
<feature type="transmembrane region" description="Helical" evidence="5">
    <location>
        <begin position="208"/>
        <end position="230"/>
    </location>
</feature>
<dbReference type="InterPro" id="IPR002347">
    <property type="entry name" value="SDR_fam"/>
</dbReference>
<dbReference type="PRINTS" id="PR00081">
    <property type="entry name" value="GDHRDH"/>
</dbReference>